<dbReference type="GO" id="GO:0016020">
    <property type="term" value="C:membrane"/>
    <property type="evidence" value="ECO:0007669"/>
    <property type="project" value="UniProtKB-SubCell"/>
</dbReference>
<dbReference type="InterPro" id="IPR005829">
    <property type="entry name" value="Sugar_transporter_CS"/>
</dbReference>
<dbReference type="GO" id="GO:0022857">
    <property type="term" value="F:transmembrane transporter activity"/>
    <property type="evidence" value="ECO:0007669"/>
    <property type="project" value="InterPro"/>
</dbReference>
<keyword evidence="2 5" id="KW-0812">Transmembrane</keyword>
<dbReference type="InterPro" id="IPR036259">
    <property type="entry name" value="MFS_trans_sf"/>
</dbReference>
<gene>
    <name evidence="7" type="ORF">DF168_01628</name>
</gene>
<dbReference type="InterPro" id="IPR011701">
    <property type="entry name" value="MFS"/>
</dbReference>
<proteinExistence type="predicted"/>
<keyword evidence="3 5" id="KW-1133">Transmembrane helix</keyword>
<reference evidence="7 8" key="1">
    <citation type="submission" date="2018-06" db="EMBL/GenBank/DDBJ databases">
        <title>Draft Genome Sequence of a Novel Marine Bacterium Related to the Verrucomicrobia.</title>
        <authorList>
            <person name="Vosseberg J."/>
            <person name="Martijn J."/>
            <person name="Ettema T.J.G."/>
        </authorList>
    </citation>
    <scope>NUCLEOTIDE SEQUENCE [LARGE SCALE GENOMIC DNA]</scope>
    <source>
        <strain evidence="7">TARA_B100001123</strain>
    </source>
</reference>
<dbReference type="PROSITE" id="PS50850">
    <property type="entry name" value="MFS"/>
    <property type="match status" value="1"/>
</dbReference>
<evidence type="ECO:0000256" key="5">
    <source>
        <dbReference type="SAM" id="Phobius"/>
    </source>
</evidence>
<dbReference type="KEGG" id="mtar:DF168_01628"/>
<feature type="domain" description="Major facilitator superfamily (MFS) profile" evidence="6">
    <location>
        <begin position="1"/>
        <end position="367"/>
    </location>
</feature>
<accession>A0A2Z4ADQ0</accession>
<organism evidence="7 8">
    <name type="scientific">Candidatus Moanibacter tarae</name>
    <dbReference type="NCBI Taxonomy" id="2200854"/>
    <lineage>
        <taxon>Bacteria</taxon>
        <taxon>Pseudomonadati</taxon>
        <taxon>Verrucomicrobiota</taxon>
        <taxon>Opitutia</taxon>
        <taxon>Puniceicoccales</taxon>
        <taxon>Puniceicoccales incertae sedis</taxon>
        <taxon>Candidatus Moanibacter</taxon>
    </lineage>
</organism>
<dbReference type="Proteomes" id="UP000247465">
    <property type="component" value="Chromosome"/>
</dbReference>
<dbReference type="Gene3D" id="1.20.1250.20">
    <property type="entry name" value="MFS general substrate transporter like domains"/>
    <property type="match status" value="1"/>
</dbReference>
<dbReference type="InterPro" id="IPR020846">
    <property type="entry name" value="MFS_dom"/>
</dbReference>
<evidence type="ECO:0000256" key="4">
    <source>
        <dbReference type="ARBA" id="ARBA00023136"/>
    </source>
</evidence>
<dbReference type="SUPFAM" id="SSF103473">
    <property type="entry name" value="MFS general substrate transporter"/>
    <property type="match status" value="1"/>
</dbReference>
<evidence type="ECO:0000256" key="3">
    <source>
        <dbReference type="ARBA" id="ARBA00022989"/>
    </source>
</evidence>
<dbReference type="PANTHER" id="PTHR23530:SF1">
    <property type="entry name" value="PERMEASE, MAJOR FACILITATOR SUPERFAMILY-RELATED"/>
    <property type="match status" value="1"/>
</dbReference>
<feature type="transmembrane region" description="Helical" evidence="5">
    <location>
        <begin position="15"/>
        <end position="36"/>
    </location>
</feature>
<dbReference type="AlphaFoldDB" id="A0A2Z4ADQ0"/>
<dbReference type="InterPro" id="IPR053160">
    <property type="entry name" value="MFS_DHA3_Transporter"/>
</dbReference>
<feature type="transmembrane region" description="Helical" evidence="5">
    <location>
        <begin position="222"/>
        <end position="242"/>
    </location>
</feature>
<protein>
    <recommendedName>
        <fullName evidence="6">Major facilitator superfamily (MFS) profile domain-containing protein</fullName>
    </recommendedName>
</protein>
<dbReference type="PANTHER" id="PTHR23530">
    <property type="entry name" value="TRANSPORT PROTEIN-RELATED"/>
    <property type="match status" value="1"/>
</dbReference>
<feature type="transmembrane region" description="Helical" evidence="5">
    <location>
        <begin position="192"/>
        <end position="210"/>
    </location>
</feature>
<evidence type="ECO:0000256" key="1">
    <source>
        <dbReference type="ARBA" id="ARBA00004141"/>
    </source>
</evidence>
<evidence type="ECO:0000259" key="6">
    <source>
        <dbReference type="PROSITE" id="PS50850"/>
    </source>
</evidence>
<dbReference type="PROSITE" id="PS00216">
    <property type="entry name" value="SUGAR_TRANSPORT_1"/>
    <property type="match status" value="1"/>
</dbReference>
<feature type="transmembrane region" description="Helical" evidence="5">
    <location>
        <begin position="312"/>
        <end position="331"/>
    </location>
</feature>
<evidence type="ECO:0000313" key="7">
    <source>
        <dbReference type="EMBL" id="AWT60419.1"/>
    </source>
</evidence>
<evidence type="ECO:0000313" key="8">
    <source>
        <dbReference type="Proteomes" id="UP000247465"/>
    </source>
</evidence>
<dbReference type="EMBL" id="CP029803">
    <property type="protein sequence ID" value="AWT60419.1"/>
    <property type="molecule type" value="Genomic_DNA"/>
</dbReference>
<keyword evidence="4 5" id="KW-0472">Membrane</keyword>
<sequence>MPVVVLFFRENGLSMFQIMLLQAIFSISVLILEIPSGYYADVFGRKKAIVLGTILGSCGFTVYSLSQEFWGFLIAELILGLGSSFISGSDSALLFESLKETGQEADYMKAEGQLRSAGNMSEAVAAVLGGLLATISLRTPLYFETALSFVAIPFAFSIVEPKSIGYDCKDGKLRGLLQIVYFAFYKHAEVRWLIIYSASVSASTLTLAWLAQPYLQLVNLPLVLFGVVWFSLNFSVGVFSLLAHRIEKLLGRRLLLKLLAVLMGLGYFLLFSFQSLWGIGFLFIFYFVRGINTPVIRTYLNQLVTSDRRATVLSITNMVSRLIFASLAPLVGWITDSYSLKHTFFLCALFFCFISFIPLITLIRISDSTCDRTIGHKK</sequence>
<feature type="transmembrane region" description="Helical" evidence="5">
    <location>
        <begin position="254"/>
        <end position="273"/>
    </location>
</feature>
<comment type="subcellular location">
    <subcellularLocation>
        <location evidence="1">Membrane</location>
        <topology evidence="1">Multi-pass membrane protein</topology>
    </subcellularLocation>
</comment>
<evidence type="ECO:0000256" key="2">
    <source>
        <dbReference type="ARBA" id="ARBA00022692"/>
    </source>
</evidence>
<name>A0A2Z4ADQ0_9BACT</name>
<feature type="transmembrane region" description="Helical" evidence="5">
    <location>
        <begin position="279"/>
        <end position="300"/>
    </location>
</feature>
<dbReference type="Pfam" id="PF07690">
    <property type="entry name" value="MFS_1"/>
    <property type="match status" value="1"/>
</dbReference>
<feature type="transmembrane region" description="Helical" evidence="5">
    <location>
        <begin position="343"/>
        <end position="363"/>
    </location>
</feature>